<gene>
    <name evidence="9" type="primary">LOC105368570</name>
</gene>
<dbReference type="InterPro" id="IPR042246">
    <property type="entry name" value="ZCCHC9"/>
</dbReference>
<feature type="region of interest" description="Disordered" evidence="6">
    <location>
        <begin position="1"/>
        <end position="55"/>
    </location>
</feature>
<dbReference type="AlphaFoldDB" id="A0AAJ6YWW4"/>
<keyword evidence="1" id="KW-0479">Metal-binding</keyword>
<dbReference type="Gene3D" id="4.10.60.10">
    <property type="entry name" value="Zinc finger, CCHC-type"/>
    <property type="match status" value="2"/>
</dbReference>
<dbReference type="KEGG" id="csol:105368570"/>
<dbReference type="PANTHER" id="PTHR46242">
    <property type="entry name" value="ZINC FINGER CCHC DOMAIN-CONTAINING PROTEIN 9 ZCCHC9"/>
    <property type="match status" value="1"/>
</dbReference>
<evidence type="ECO:0000256" key="1">
    <source>
        <dbReference type="ARBA" id="ARBA00022723"/>
    </source>
</evidence>
<evidence type="ECO:0000313" key="8">
    <source>
        <dbReference type="Proteomes" id="UP000695007"/>
    </source>
</evidence>
<feature type="region of interest" description="Disordered" evidence="6">
    <location>
        <begin position="169"/>
        <end position="200"/>
    </location>
</feature>
<feature type="domain" description="CCHC-type" evidence="7">
    <location>
        <begin position="412"/>
        <end position="428"/>
    </location>
</feature>
<evidence type="ECO:0000256" key="4">
    <source>
        <dbReference type="ARBA" id="ARBA00022833"/>
    </source>
</evidence>
<dbReference type="FunFam" id="4.10.60.10:FF:000091">
    <property type="entry name" value="Zinc finger CCHC-type-containing 9"/>
    <property type="match status" value="1"/>
</dbReference>
<dbReference type="Proteomes" id="UP000695007">
    <property type="component" value="Unplaced"/>
</dbReference>
<keyword evidence="9" id="KW-0418">Kinase</keyword>
<dbReference type="InterPro" id="IPR001878">
    <property type="entry name" value="Znf_CCHC"/>
</dbReference>
<evidence type="ECO:0000259" key="7">
    <source>
        <dbReference type="PROSITE" id="PS50158"/>
    </source>
</evidence>
<evidence type="ECO:0000256" key="3">
    <source>
        <dbReference type="ARBA" id="ARBA00022771"/>
    </source>
</evidence>
<evidence type="ECO:0000256" key="2">
    <source>
        <dbReference type="ARBA" id="ARBA00022737"/>
    </source>
</evidence>
<protein>
    <submittedName>
        <fullName evidence="9">Probable serine/threonine-protein kinase cdc7</fullName>
    </submittedName>
</protein>
<dbReference type="RefSeq" id="XP_011505903.1">
    <property type="nucleotide sequence ID" value="XM_011507601.1"/>
</dbReference>
<dbReference type="SMART" id="SM00343">
    <property type="entry name" value="ZnF_C2HC"/>
    <property type="match status" value="4"/>
</dbReference>
<feature type="domain" description="CCHC-type" evidence="7">
    <location>
        <begin position="361"/>
        <end position="376"/>
    </location>
</feature>
<evidence type="ECO:0000313" key="9">
    <source>
        <dbReference type="RefSeq" id="XP_011505903.1"/>
    </source>
</evidence>
<evidence type="ECO:0000256" key="5">
    <source>
        <dbReference type="PROSITE-ProRule" id="PRU00047"/>
    </source>
</evidence>
<dbReference type="GO" id="GO:0005730">
    <property type="term" value="C:nucleolus"/>
    <property type="evidence" value="ECO:0007669"/>
    <property type="project" value="TreeGrafter"/>
</dbReference>
<reference evidence="9" key="1">
    <citation type="submission" date="2025-08" db="UniProtKB">
        <authorList>
            <consortium name="RefSeq"/>
        </authorList>
    </citation>
    <scope>IDENTIFICATION</scope>
</reference>
<accession>A0AAJ6YWW4</accession>
<keyword evidence="2" id="KW-0677">Repeat</keyword>
<dbReference type="PANTHER" id="PTHR46242:SF1">
    <property type="entry name" value="ZINC FINGER CCHC DOMAIN-CONTAINING PROTEIN 9"/>
    <property type="match status" value="1"/>
</dbReference>
<dbReference type="InterPro" id="IPR036875">
    <property type="entry name" value="Znf_CCHC_sf"/>
</dbReference>
<sequence length="498" mass="57965">MTRYARSKGSKSSNERLPNEPTPWYVMKQQLESIAEKEEVPQQKTKSAKQLLEGKEDIYSPKYLANIKTNWAQFENSPSQKNTSKGSKIEKRLQIQNKKIQTLTKSRTEKTIVNDVKNQDKKSLEYSENKSTRLKKLKRKNDNSNYNASVEKEPKNVLETTMNEEIDVKLKKRQKTKNESADSESNEYINKNDDTKVQNSSKYKLEMAKNWRLLELAKNFTNESKEYIQSNAETIFDDNDNNNKDENNRNNARNSNKNRKFNNKFDNIPKKFQKKTDRIKDDKHFRRKSDYGSMKITINGMDVEIVKYDGFPIIKQDAKRLIELRKTMILKGIPKLEIDAAMKLERRKCEKALTRIKKQVCFHCRKAGHNLSDCPELEKEEIITGICFKCGSTEHTHFECKVNKSNEYKYAKCFICREQGHIAKQCPDNPKGLYPDGGSCKICGDVTHLRKDCSELIKQKEDTAITLDTINDKNLELLDNEINKVDLKVKPSKKIVKF</sequence>
<feature type="region of interest" description="Disordered" evidence="6">
    <location>
        <begin position="235"/>
        <end position="268"/>
    </location>
</feature>
<dbReference type="GO" id="GO:0016301">
    <property type="term" value="F:kinase activity"/>
    <property type="evidence" value="ECO:0007669"/>
    <property type="project" value="UniProtKB-KW"/>
</dbReference>
<keyword evidence="9" id="KW-0808">Transferase</keyword>
<organism evidence="8 9">
    <name type="scientific">Ceratosolen solmsi marchali</name>
    <dbReference type="NCBI Taxonomy" id="326594"/>
    <lineage>
        <taxon>Eukaryota</taxon>
        <taxon>Metazoa</taxon>
        <taxon>Ecdysozoa</taxon>
        <taxon>Arthropoda</taxon>
        <taxon>Hexapoda</taxon>
        <taxon>Insecta</taxon>
        <taxon>Pterygota</taxon>
        <taxon>Neoptera</taxon>
        <taxon>Endopterygota</taxon>
        <taxon>Hymenoptera</taxon>
        <taxon>Apocrita</taxon>
        <taxon>Proctotrupomorpha</taxon>
        <taxon>Chalcidoidea</taxon>
        <taxon>Agaonidae</taxon>
        <taxon>Agaoninae</taxon>
        <taxon>Ceratosolen</taxon>
    </lineage>
</organism>
<dbReference type="GeneID" id="105368570"/>
<keyword evidence="4" id="KW-0862">Zinc</keyword>
<name>A0AAJ6YWW4_9HYME</name>
<proteinExistence type="predicted"/>
<dbReference type="PROSITE" id="PS50158">
    <property type="entry name" value="ZF_CCHC"/>
    <property type="match status" value="2"/>
</dbReference>
<evidence type="ECO:0000256" key="6">
    <source>
        <dbReference type="SAM" id="MobiDB-lite"/>
    </source>
</evidence>
<keyword evidence="8" id="KW-1185">Reference proteome</keyword>
<feature type="region of interest" description="Disordered" evidence="6">
    <location>
        <begin position="124"/>
        <end position="153"/>
    </location>
</feature>
<dbReference type="GO" id="GO:0003676">
    <property type="term" value="F:nucleic acid binding"/>
    <property type="evidence" value="ECO:0007669"/>
    <property type="project" value="InterPro"/>
</dbReference>
<keyword evidence="3 5" id="KW-0863">Zinc-finger</keyword>
<dbReference type="GO" id="GO:0008270">
    <property type="term" value="F:zinc ion binding"/>
    <property type="evidence" value="ECO:0007669"/>
    <property type="project" value="UniProtKB-KW"/>
</dbReference>
<dbReference type="Pfam" id="PF00098">
    <property type="entry name" value="zf-CCHC"/>
    <property type="match status" value="1"/>
</dbReference>
<dbReference type="SUPFAM" id="SSF57756">
    <property type="entry name" value="Retrovirus zinc finger-like domains"/>
    <property type="match status" value="2"/>
</dbReference>